<evidence type="ECO:0000256" key="1">
    <source>
        <dbReference type="SAM" id="Phobius"/>
    </source>
</evidence>
<dbReference type="EMBL" id="OZ021738">
    <property type="protein sequence ID" value="CAK9319701.1"/>
    <property type="molecule type" value="Genomic_DNA"/>
</dbReference>
<accession>A0ABP0YKV8</accession>
<name>A0ABP0YKV8_9ROSI</name>
<proteinExistence type="predicted"/>
<keyword evidence="1" id="KW-0812">Transmembrane</keyword>
<evidence type="ECO:0000313" key="3">
    <source>
        <dbReference type="Proteomes" id="UP001642487"/>
    </source>
</evidence>
<gene>
    <name evidence="2" type="ORF">CITCOLO1_LOCUS11718</name>
</gene>
<evidence type="ECO:0000313" key="2">
    <source>
        <dbReference type="EMBL" id="CAK9319701.1"/>
    </source>
</evidence>
<keyword evidence="1" id="KW-1133">Transmembrane helix</keyword>
<dbReference type="Proteomes" id="UP001642487">
    <property type="component" value="Chromosome 4"/>
</dbReference>
<feature type="transmembrane region" description="Helical" evidence="1">
    <location>
        <begin position="44"/>
        <end position="61"/>
    </location>
</feature>
<organism evidence="2 3">
    <name type="scientific">Citrullus colocynthis</name>
    <name type="common">colocynth</name>
    <dbReference type="NCBI Taxonomy" id="252529"/>
    <lineage>
        <taxon>Eukaryota</taxon>
        <taxon>Viridiplantae</taxon>
        <taxon>Streptophyta</taxon>
        <taxon>Embryophyta</taxon>
        <taxon>Tracheophyta</taxon>
        <taxon>Spermatophyta</taxon>
        <taxon>Magnoliopsida</taxon>
        <taxon>eudicotyledons</taxon>
        <taxon>Gunneridae</taxon>
        <taxon>Pentapetalae</taxon>
        <taxon>rosids</taxon>
        <taxon>fabids</taxon>
        <taxon>Cucurbitales</taxon>
        <taxon>Cucurbitaceae</taxon>
        <taxon>Benincaseae</taxon>
        <taxon>Citrullus</taxon>
    </lineage>
</organism>
<reference evidence="2 3" key="1">
    <citation type="submission" date="2024-03" db="EMBL/GenBank/DDBJ databases">
        <authorList>
            <person name="Gkanogiannis A."/>
            <person name="Becerra Lopez-Lavalle L."/>
        </authorList>
    </citation>
    <scope>NUCLEOTIDE SEQUENCE [LARGE SCALE GENOMIC DNA]</scope>
</reference>
<feature type="transmembrane region" description="Helical" evidence="1">
    <location>
        <begin position="82"/>
        <end position="100"/>
    </location>
</feature>
<protein>
    <submittedName>
        <fullName evidence="2">Uncharacterized protein</fullName>
    </submittedName>
</protein>
<keyword evidence="1" id="KW-0472">Membrane</keyword>
<keyword evidence="3" id="KW-1185">Reference proteome</keyword>
<sequence length="115" mass="13595">MAEVGDTLSILKGRRKRIRRKNKLISSEMFFNFIFSLLKKVFGLMGFLFHSKVCIFVPLSLKGCNFCFTSSRESMKSESKMHRIWCFFFFSLKEMAYWVLLETSLVTDFRALLCF</sequence>